<evidence type="ECO:0000256" key="4">
    <source>
        <dbReference type="SAM" id="MobiDB-lite"/>
    </source>
</evidence>
<organism evidence="6 7">
    <name type="scientific">Symbiodinium microadriaticum</name>
    <name type="common">Dinoflagellate</name>
    <name type="synonym">Zooxanthella microadriatica</name>
    <dbReference type="NCBI Taxonomy" id="2951"/>
    <lineage>
        <taxon>Eukaryota</taxon>
        <taxon>Sar</taxon>
        <taxon>Alveolata</taxon>
        <taxon>Dinophyceae</taxon>
        <taxon>Suessiales</taxon>
        <taxon>Symbiodiniaceae</taxon>
        <taxon>Symbiodinium</taxon>
    </lineage>
</organism>
<dbReference type="EMBL" id="LSRX01000184">
    <property type="protein sequence ID" value="OLQ05477.1"/>
    <property type="molecule type" value="Genomic_DNA"/>
</dbReference>
<feature type="region of interest" description="Disordered" evidence="4">
    <location>
        <begin position="106"/>
        <end position="216"/>
    </location>
</feature>
<dbReference type="PROSITE" id="PS50088">
    <property type="entry name" value="ANK_REPEAT"/>
    <property type="match status" value="3"/>
</dbReference>
<feature type="compositionally biased region" description="Polar residues" evidence="4">
    <location>
        <begin position="139"/>
        <end position="153"/>
    </location>
</feature>
<keyword evidence="1" id="KW-0677">Repeat</keyword>
<dbReference type="InterPro" id="IPR036770">
    <property type="entry name" value="Ankyrin_rpt-contain_sf"/>
</dbReference>
<gene>
    <name evidence="6" type="primary">Ank2</name>
    <name evidence="6" type="ORF">AK812_SmicGene11332</name>
</gene>
<dbReference type="PANTHER" id="PTHR24198">
    <property type="entry name" value="ANKYRIN REPEAT AND PROTEIN KINASE DOMAIN-CONTAINING PROTEIN"/>
    <property type="match status" value="1"/>
</dbReference>
<feature type="compositionally biased region" description="Basic and acidic residues" evidence="4">
    <location>
        <begin position="162"/>
        <end position="172"/>
    </location>
</feature>
<dbReference type="InterPro" id="IPR002110">
    <property type="entry name" value="Ankyrin_rpt"/>
</dbReference>
<dbReference type="SUPFAM" id="SSF54236">
    <property type="entry name" value="Ubiquitin-like"/>
    <property type="match status" value="1"/>
</dbReference>
<proteinExistence type="predicted"/>
<evidence type="ECO:0000256" key="3">
    <source>
        <dbReference type="PROSITE-ProRule" id="PRU00023"/>
    </source>
</evidence>
<reference evidence="6 7" key="1">
    <citation type="submission" date="2016-02" db="EMBL/GenBank/DDBJ databases">
        <title>Genome analysis of coral dinoflagellate symbionts highlights evolutionary adaptations to a symbiotic lifestyle.</title>
        <authorList>
            <person name="Aranda M."/>
            <person name="Li Y."/>
            <person name="Liew Y.J."/>
            <person name="Baumgarten S."/>
            <person name="Simakov O."/>
            <person name="Wilson M."/>
            <person name="Piel J."/>
            <person name="Ashoor H."/>
            <person name="Bougouffa S."/>
            <person name="Bajic V.B."/>
            <person name="Ryu T."/>
            <person name="Ravasi T."/>
            <person name="Bayer T."/>
            <person name="Micklem G."/>
            <person name="Kim H."/>
            <person name="Bhak J."/>
            <person name="Lajeunesse T.C."/>
            <person name="Voolstra C.R."/>
        </authorList>
    </citation>
    <scope>NUCLEOTIDE SEQUENCE [LARGE SCALE GENOMIC DNA]</scope>
    <source>
        <strain evidence="6 7">CCMP2467</strain>
    </source>
</reference>
<dbReference type="CDD" id="cd17039">
    <property type="entry name" value="Ubl_ubiquitin_like"/>
    <property type="match status" value="1"/>
</dbReference>
<evidence type="ECO:0000313" key="7">
    <source>
        <dbReference type="Proteomes" id="UP000186817"/>
    </source>
</evidence>
<evidence type="ECO:0000313" key="6">
    <source>
        <dbReference type="EMBL" id="OLQ05477.1"/>
    </source>
</evidence>
<evidence type="ECO:0000256" key="1">
    <source>
        <dbReference type="ARBA" id="ARBA00022737"/>
    </source>
</evidence>
<dbReference type="Pfam" id="PF12796">
    <property type="entry name" value="Ank_2"/>
    <property type="match status" value="2"/>
</dbReference>
<feature type="repeat" description="ANK" evidence="3">
    <location>
        <begin position="360"/>
        <end position="392"/>
    </location>
</feature>
<feature type="repeat" description="ANK" evidence="3">
    <location>
        <begin position="530"/>
        <end position="562"/>
    </location>
</feature>
<dbReference type="SMART" id="SM00248">
    <property type="entry name" value="ANK"/>
    <property type="match status" value="6"/>
</dbReference>
<dbReference type="AlphaFoldDB" id="A0A1Q9EDM0"/>
<dbReference type="InterPro" id="IPR000626">
    <property type="entry name" value="Ubiquitin-like_dom"/>
</dbReference>
<dbReference type="SUPFAM" id="SSF48403">
    <property type="entry name" value="Ankyrin repeat"/>
    <property type="match status" value="1"/>
</dbReference>
<protein>
    <submittedName>
        <fullName evidence="6">Ankyrin-2</fullName>
    </submittedName>
</protein>
<dbReference type="OrthoDB" id="444669at2759"/>
<keyword evidence="7" id="KW-1185">Reference proteome</keyword>
<dbReference type="Proteomes" id="UP000186817">
    <property type="component" value="Unassembled WGS sequence"/>
</dbReference>
<comment type="caution">
    <text evidence="6">The sequence shown here is derived from an EMBL/GenBank/DDBJ whole genome shotgun (WGS) entry which is preliminary data.</text>
</comment>
<dbReference type="PANTHER" id="PTHR24198:SF165">
    <property type="entry name" value="ANKYRIN REPEAT-CONTAINING PROTEIN-RELATED"/>
    <property type="match status" value="1"/>
</dbReference>
<dbReference type="Pfam" id="PF00023">
    <property type="entry name" value="Ank"/>
    <property type="match status" value="1"/>
</dbReference>
<evidence type="ECO:0000259" key="5">
    <source>
        <dbReference type="PROSITE" id="PS50053"/>
    </source>
</evidence>
<keyword evidence="2 3" id="KW-0040">ANK repeat</keyword>
<feature type="domain" description="Ubiquitin-like" evidence="5">
    <location>
        <begin position="251"/>
        <end position="311"/>
    </location>
</feature>
<dbReference type="Gene3D" id="1.25.40.20">
    <property type="entry name" value="Ankyrin repeat-containing domain"/>
    <property type="match status" value="2"/>
</dbReference>
<name>A0A1Q9EDM0_SYMMI</name>
<dbReference type="PROSITE" id="PS50053">
    <property type="entry name" value="UBIQUITIN_2"/>
    <property type="match status" value="1"/>
</dbReference>
<feature type="compositionally biased region" description="Acidic residues" evidence="4">
    <location>
        <begin position="173"/>
        <end position="216"/>
    </location>
</feature>
<feature type="repeat" description="ANK" evidence="3">
    <location>
        <begin position="462"/>
        <end position="494"/>
    </location>
</feature>
<accession>A0A1Q9EDM0</accession>
<dbReference type="InterPro" id="IPR029071">
    <property type="entry name" value="Ubiquitin-like_domsf"/>
</dbReference>
<sequence>MPAGFMNGYMLVQGEGPSEDDEEPEWNLSKLEGCQRYIEEHFPAKKAQDLGLSVTAFTRVVQFFLSYLKGRKEGLQHNFRKEVLTPSGDALHPRLCWARQQPPIEEDAAEAQSAGEENGRARSLGTPGSDEDRRRRRPAQQTHRWTNGQTATGASDAWLAAGRRELPERMEDHDGDDVDVDDDDDDGGDDGSDDDDDNKDDDDGGDDDAGDDDDEDAGMKMKLMLLLRAARFRGSALRRTPRYVDARDDVVHVYNAVSGEEWATVSTEDFPTVRSLKQHLEGPCGVPRFRQRLLLGESTLQDDAKLGSSDLRLVLQAFAKTSKRQANELTALARSVKQGSIQRVEEILQRPQDPDLTDQNGRTPLYIASLQGNRSIVQLLLEARASAEKRYTIKIQRFGPSRARSALGAAVIEGHEDVARLLLQAMANPNKFGGNSYCGVYDVWYALGRSCGIALDDPDMPALRTPLWHAAMYGKEPIVRLLLRFSADANKISSDTFSTPLGVACLQNRLQIVRLLLEARADKDAVCGQFGETPLLLAVIGGHTTMVGLLLEARADCNPTKVCGHLGLTIHEAAAHCQNEEIACLLAAQRTDLALPPKRRCTKYRLVFLD</sequence>
<dbReference type="PROSITE" id="PS50297">
    <property type="entry name" value="ANK_REP_REGION"/>
    <property type="match status" value="2"/>
</dbReference>
<evidence type="ECO:0000256" key="2">
    <source>
        <dbReference type="ARBA" id="ARBA00023043"/>
    </source>
</evidence>